<dbReference type="STRING" id="1121884.SAMN02745131_03600"/>
<reference evidence="1 2" key="1">
    <citation type="submission" date="2016-11" db="EMBL/GenBank/DDBJ databases">
        <authorList>
            <person name="Jaros S."/>
            <person name="Januszkiewicz K."/>
            <person name="Wedrychowicz H."/>
        </authorList>
    </citation>
    <scope>NUCLEOTIDE SEQUENCE [LARGE SCALE GENOMIC DNA]</scope>
    <source>
        <strain evidence="1 2">DSM 18119</strain>
    </source>
</reference>
<keyword evidence="2" id="KW-1185">Reference proteome</keyword>
<dbReference type="OrthoDB" id="973965at2"/>
<dbReference type="PROSITE" id="PS51257">
    <property type="entry name" value="PROKAR_LIPOPROTEIN"/>
    <property type="match status" value="1"/>
</dbReference>
<sequence>MKTTAASLFILFIICGCKKSTDPNNPVDPSLNYTPVTPYTPVFTSLITYMHSNSQTNNPAQVSINGAYSNYNLQYNAFTSGVIQTDLFRTQVFEHNNLTASDLYYFHTPRVLPLTPSFQNYADATVIPRELVYSASSGADNGYFWLPAGGSVSYGPLDPANYPNGGLQGFGYAAYLNPVAKGFALSMPDFSVDSVNKRWFLRSFGSYWLDTYFPANKGVKLTIPIQPSMQAGAPDSVPSYKYENWKWVRGAMAKKINNTYQVPISTSTLWNIAMPVAGVYLKVNLRSDSAATLTNMKLVAKINDQEVATGRTNAEGSGVLFVPANEKITLYVYPDQYNYQDEYPLNKTKEIGSFPTASEVDVNIPIKTTPGLTTLYGRVYDCVGNPVQNGTALLSVSNVMPREYYVPIKNGRFTTSIYLQGGYDGVYVSILDPGGVRQGGIAELVLGSGPYAQQGKEYDLNFYTCTTSTKLYFNYTLDDKKYLLTDDAGSASPFITYSGGHISSVKNGTGVDIASGTLTVGPWNWFTSPVMINGVAYQIDQSTGSYENYMSHVDAAGTGYTEGWVYINLKDNAGAFHKLSATFRLKNK</sequence>
<name>A0A1M5EQF6_9BACT</name>
<dbReference type="RefSeq" id="WP_139256481.1">
    <property type="nucleotide sequence ID" value="NZ_FQUU01000019.1"/>
</dbReference>
<protein>
    <recommendedName>
        <fullName evidence="3">Carboxypeptidase regulatory-like domain-containing protein</fullName>
    </recommendedName>
</protein>
<dbReference type="AlphaFoldDB" id="A0A1M5EQF6"/>
<evidence type="ECO:0000313" key="2">
    <source>
        <dbReference type="Proteomes" id="UP000184048"/>
    </source>
</evidence>
<dbReference type="EMBL" id="FQUU01000019">
    <property type="protein sequence ID" value="SHF81475.1"/>
    <property type="molecule type" value="Genomic_DNA"/>
</dbReference>
<evidence type="ECO:0000313" key="1">
    <source>
        <dbReference type="EMBL" id="SHF81475.1"/>
    </source>
</evidence>
<evidence type="ECO:0008006" key="3">
    <source>
        <dbReference type="Google" id="ProtNLM"/>
    </source>
</evidence>
<dbReference type="Proteomes" id="UP000184048">
    <property type="component" value="Unassembled WGS sequence"/>
</dbReference>
<proteinExistence type="predicted"/>
<gene>
    <name evidence="1" type="ORF">SAMN02745131_03600</name>
</gene>
<accession>A0A1M5EQF6</accession>
<organism evidence="1 2">
    <name type="scientific">Flavisolibacter ginsengisoli DSM 18119</name>
    <dbReference type="NCBI Taxonomy" id="1121884"/>
    <lineage>
        <taxon>Bacteria</taxon>
        <taxon>Pseudomonadati</taxon>
        <taxon>Bacteroidota</taxon>
        <taxon>Chitinophagia</taxon>
        <taxon>Chitinophagales</taxon>
        <taxon>Chitinophagaceae</taxon>
        <taxon>Flavisolibacter</taxon>
    </lineage>
</organism>